<proteinExistence type="predicted"/>
<organism evidence="1 2">
    <name type="scientific">Glaciimonas immobilis</name>
    <dbReference type="NCBI Taxonomy" id="728004"/>
    <lineage>
        <taxon>Bacteria</taxon>
        <taxon>Pseudomonadati</taxon>
        <taxon>Pseudomonadota</taxon>
        <taxon>Betaproteobacteria</taxon>
        <taxon>Burkholderiales</taxon>
        <taxon>Oxalobacteraceae</taxon>
        <taxon>Glaciimonas</taxon>
    </lineage>
</organism>
<dbReference type="RefSeq" id="WP_168055488.1">
    <property type="nucleotide sequence ID" value="NZ_JAAOZT010000006.1"/>
</dbReference>
<gene>
    <name evidence="1" type="ORF">HNR39_000956</name>
</gene>
<dbReference type="EMBL" id="JACHHQ010000002">
    <property type="protein sequence ID" value="MBB5199129.1"/>
    <property type="molecule type" value="Genomic_DNA"/>
</dbReference>
<dbReference type="Gene3D" id="3.40.50.2000">
    <property type="entry name" value="Glycogen Phosphorylase B"/>
    <property type="match status" value="2"/>
</dbReference>
<keyword evidence="2" id="KW-1185">Reference proteome</keyword>
<dbReference type="Pfam" id="PF13692">
    <property type="entry name" value="Glyco_trans_1_4"/>
    <property type="match status" value="1"/>
</dbReference>
<evidence type="ECO:0000313" key="2">
    <source>
        <dbReference type="Proteomes" id="UP000571084"/>
    </source>
</evidence>
<protein>
    <recommendedName>
        <fullName evidence="3">Glycosyltransferase subfamily 4-like N-terminal domain-containing protein</fullName>
    </recommendedName>
</protein>
<comment type="caution">
    <text evidence="1">The sequence shown here is derived from an EMBL/GenBank/DDBJ whole genome shotgun (WGS) entry which is preliminary data.</text>
</comment>
<dbReference type="Proteomes" id="UP000571084">
    <property type="component" value="Unassembled WGS sequence"/>
</dbReference>
<dbReference type="AlphaFoldDB" id="A0A840RRM0"/>
<sequence>MRIVVLSPDIPFPANRGGRADIWRRIQAMSSLGHEVMLVASINSEHDFPSKEVHDVIASVVTTQFLYPIKRNFVLTVKRLLGSFWRPLHTATRVPDTHTYNKMLESVRTFKPDALWLDGPWLGVLAERFSDAFKIPLLYRSHNVESIYMRGQACVAVRRRDRLALHLSCIGLRNFEQKILQRATAVFDISVDDLNFWKKKGMQHMHWLPPLPELAFRGKPENTFPCDLVFVGNLATPNNVRGVEWLVNEVLPLIREQFPNISCRIVGSNPTMFVRQILQKVSNVELCADVPDSTPYLFGARVLVNPVMTGSGVQVKMLDMLMTDTSIVTTSQGTRGLPFSFKLLFRIADGTVAFAKAVCEELHASSVSAADRAEARETFSVAAVGHALEVGVPQWVRATGV</sequence>
<evidence type="ECO:0008006" key="3">
    <source>
        <dbReference type="Google" id="ProtNLM"/>
    </source>
</evidence>
<accession>A0A840RRM0</accession>
<evidence type="ECO:0000313" key="1">
    <source>
        <dbReference type="EMBL" id="MBB5199129.1"/>
    </source>
</evidence>
<name>A0A840RRM0_9BURK</name>
<dbReference type="SUPFAM" id="SSF53756">
    <property type="entry name" value="UDP-Glycosyltransferase/glycogen phosphorylase"/>
    <property type="match status" value="1"/>
</dbReference>
<reference evidence="1 2" key="1">
    <citation type="submission" date="2020-08" db="EMBL/GenBank/DDBJ databases">
        <title>Genomic Encyclopedia of Type Strains, Phase IV (KMG-IV): sequencing the most valuable type-strain genomes for metagenomic binning, comparative biology and taxonomic classification.</title>
        <authorList>
            <person name="Goeker M."/>
        </authorList>
    </citation>
    <scope>NUCLEOTIDE SEQUENCE [LARGE SCALE GENOMIC DNA]</scope>
    <source>
        <strain evidence="1 2">DSM 23240</strain>
    </source>
</reference>